<sequence length="219" mass="23737">MNLDSTKKKQMSMRVVIYLFGMVLLALGITLNTQAGLGASAIVSVPYTISQGTGMNFANLTLIAYCVLVVAQFFIKGKNRRWIDALQVVVSIVFTRFMALFQYVIGYESGVFINDLVVLLLGILFTGIGAAMTVDMNLIPNPGDGIVSSLAERFNRELGFCKNCFDAFCVVCSLAIGLAFGNPLMGIGLGTVLSMLGVGRVIYFFNKAAKAHLQQFTMI</sequence>
<keyword evidence="1" id="KW-0472">Membrane</keyword>
<feature type="transmembrane region" description="Helical" evidence="1">
    <location>
        <begin position="117"/>
        <end position="139"/>
    </location>
</feature>
<feature type="transmembrane region" description="Helical" evidence="1">
    <location>
        <begin position="15"/>
        <end position="37"/>
    </location>
</feature>
<dbReference type="Pfam" id="PF19700">
    <property type="entry name" value="DUF6198"/>
    <property type="match status" value="1"/>
</dbReference>
<keyword evidence="3" id="KW-1185">Reference proteome</keyword>
<evidence type="ECO:0000313" key="3">
    <source>
        <dbReference type="Proteomes" id="UP001207605"/>
    </source>
</evidence>
<feature type="transmembrane region" description="Helical" evidence="1">
    <location>
        <begin position="57"/>
        <end position="75"/>
    </location>
</feature>
<feature type="transmembrane region" description="Helical" evidence="1">
    <location>
        <begin position="186"/>
        <end position="205"/>
    </location>
</feature>
<feature type="transmembrane region" description="Helical" evidence="1">
    <location>
        <begin position="82"/>
        <end position="105"/>
    </location>
</feature>
<dbReference type="PANTHER" id="PTHR40078:SF1">
    <property type="entry name" value="INTEGRAL MEMBRANE PROTEIN"/>
    <property type="match status" value="1"/>
</dbReference>
<dbReference type="PANTHER" id="PTHR40078">
    <property type="entry name" value="INTEGRAL MEMBRANE PROTEIN-RELATED"/>
    <property type="match status" value="1"/>
</dbReference>
<comment type="caution">
    <text evidence="2">The sequence shown here is derived from an EMBL/GenBank/DDBJ whole genome shotgun (WGS) entry which is preliminary data.</text>
</comment>
<feature type="transmembrane region" description="Helical" evidence="1">
    <location>
        <begin position="160"/>
        <end position="180"/>
    </location>
</feature>
<dbReference type="EMBL" id="JAOQJV010000005">
    <property type="protein sequence ID" value="MCU6699743.1"/>
    <property type="molecule type" value="Genomic_DNA"/>
</dbReference>
<accession>A0ABT2S5E5</accession>
<keyword evidence="1" id="KW-1133">Transmembrane helix</keyword>
<organism evidence="2 3">
    <name type="scientific">Dorea ammoniilytica</name>
    <dbReference type="NCBI Taxonomy" id="2981788"/>
    <lineage>
        <taxon>Bacteria</taxon>
        <taxon>Bacillati</taxon>
        <taxon>Bacillota</taxon>
        <taxon>Clostridia</taxon>
        <taxon>Lachnospirales</taxon>
        <taxon>Lachnospiraceae</taxon>
        <taxon>Dorea</taxon>
    </lineage>
</organism>
<proteinExistence type="predicted"/>
<reference evidence="2 3" key="1">
    <citation type="journal article" date="2021" name="ISME Commun">
        <title>Automated analysis of genomic sequences facilitates high-throughput and comprehensive description of bacteria.</title>
        <authorList>
            <person name="Hitch T.C.A."/>
        </authorList>
    </citation>
    <scope>NUCLEOTIDE SEQUENCE [LARGE SCALE GENOMIC DNA]</scope>
    <source>
        <strain evidence="2 3">Sanger_02</strain>
    </source>
</reference>
<gene>
    <name evidence="2" type="ORF">OCV65_05800</name>
</gene>
<evidence type="ECO:0000313" key="2">
    <source>
        <dbReference type="EMBL" id="MCU6699743.1"/>
    </source>
</evidence>
<keyword evidence="1" id="KW-0812">Transmembrane</keyword>
<dbReference type="Proteomes" id="UP001207605">
    <property type="component" value="Unassembled WGS sequence"/>
</dbReference>
<protein>
    <submittedName>
        <fullName evidence="2">DUF6198 family protein</fullName>
    </submittedName>
</protein>
<dbReference type="InterPro" id="IPR038750">
    <property type="entry name" value="YczE/YyaS-like"/>
</dbReference>
<name>A0ABT2S5E5_9FIRM</name>
<evidence type="ECO:0000256" key="1">
    <source>
        <dbReference type="SAM" id="Phobius"/>
    </source>
</evidence>
<dbReference type="RefSeq" id="WP_243007040.1">
    <property type="nucleotide sequence ID" value="NZ_JAOQJV010000005.1"/>
</dbReference>